<sequence>MEQGLCNRCVSLSRSQPQHVPGEDPRRPQPQIQGAGQLLPEDNTARFRGGSRPYPEPREAPASSLRGGSGQRAWLPCPPPRLVGALFLTGVGRPPVCGSVWTLAQGSSRVPGHGLTAPPDVPEGSAHLGKSAPHGAECCAAPTVLSLVLGLDGRRSCSLRPDSDATSHQAFFPPPPSYPQCNVFMVWVFLVSLSVVSQRGFLAVTAPPLKGDLV</sequence>
<gene>
    <name evidence="2" type="ORF">J1605_020624</name>
</gene>
<comment type="caution">
    <text evidence="2">The sequence shown here is derived from an EMBL/GenBank/DDBJ whole genome shotgun (WGS) entry which is preliminary data.</text>
</comment>
<proteinExistence type="predicted"/>
<reference evidence="2 3" key="1">
    <citation type="submission" date="2022-11" db="EMBL/GenBank/DDBJ databases">
        <title>Whole genome sequence of Eschrichtius robustus ER-17-0199.</title>
        <authorList>
            <person name="Bruniche-Olsen A."/>
            <person name="Black A.N."/>
            <person name="Fields C.J."/>
            <person name="Walden K."/>
            <person name="Dewoody J.A."/>
        </authorList>
    </citation>
    <scope>NUCLEOTIDE SEQUENCE [LARGE SCALE GENOMIC DNA]</scope>
    <source>
        <strain evidence="2">ER-17-0199</strain>
        <tissue evidence="2">Blubber</tissue>
    </source>
</reference>
<accession>A0AB34HHD1</accession>
<evidence type="ECO:0000256" key="1">
    <source>
        <dbReference type="SAM" id="MobiDB-lite"/>
    </source>
</evidence>
<organism evidence="2 3">
    <name type="scientific">Eschrichtius robustus</name>
    <name type="common">California gray whale</name>
    <name type="synonym">Eschrichtius gibbosus</name>
    <dbReference type="NCBI Taxonomy" id="9764"/>
    <lineage>
        <taxon>Eukaryota</taxon>
        <taxon>Metazoa</taxon>
        <taxon>Chordata</taxon>
        <taxon>Craniata</taxon>
        <taxon>Vertebrata</taxon>
        <taxon>Euteleostomi</taxon>
        <taxon>Mammalia</taxon>
        <taxon>Eutheria</taxon>
        <taxon>Laurasiatheria</taxon>
        <taxon>Artiodactyla</taxon>
        <taxon>Whippomorpha</taxon>
        <taxon>Cetacea</taxon>
        <taxon>Mysticeti</taxon>
        <taxon>Eschrichtiidae</taxon>
        <taxon>Eschrichtius</taxon>
    </lineage>
</organism>
<name>A0AB34HHD1_ESCRO</name>
<evidence type="ECO:0000313" key="2">
    <source>
        <dbReference type="EMBL" id="KAJ8791528.1"/>
    </source>
</evidence>
<dbReference type="AlphaFoldDB" id="A0AB34HHD1"/>
<keyword evidence="3" id="KW-1185">Reference proteome</keyword>
<dbReference type="Proteomes" id="UP001159641">
    <property type="component" value="Unassembled WGS sequence"/>
</dbReference>
<evidence type="ECO:0000313" key="3">
    <source>
        <dbReference type="Proteomes" id="UP001159641"/>
    </source>
</evidence>
<protein>
    <submittedName>
        <fullName evidence="2">Uncharacterized protein</fullName>
    </submittedName>
</protein>
<feature type="region of interest" description="Disordered" evidence="1">
    <location>
        <begin position="12"/>
        <end position="72"/>
    </location>
</feature>
<dbReference type="EMBL" id="JAIQCJ010001207">
    <property type="protein sequence ID" value="KAJ8791528.1"/>
    <property type="molecule type" value="Genomic_DNA"/>
</dbReference>